<dbReference type="Gene3D" id="1.20.1290.10">
    <property type="entry name" value="AhpD-like"/>
    <property type="match status" value="1"/>
</dbReference>
<dbReference type="SUPFAM" id="SSF69118">
    <property type="entry name" value="AhpD-like"/>
    <property type="match status" value="1"/>
</dbReference>
<organism evidence="1 2">
    <name type="scientific">Phreatobacter aquaticus</name>
    <dbReference type="NCBI Taxonomy" id="2570229"/>
    <lineage>
        <taxon>Bacteria</taxon>
        <taxon>Pseudomonadati</taxon>
        <taxon>Pseudomonadota</taxon>
        <taxon>Alphaproteobacteria</taxon>
        <taxon>Hyphomicrobiales</taxon>
        <taxon>Phreatobacteraceae</taxon>
        <taxon>Phreatobacter</taxon>
    </lineage>
</organism>
<evidence type="ECO:0000313" key="1">
    <source>
        <dbReference type="EMBL" id="QCK88155.1"/>
    </source>
</evidence>
<dbReference type="KEGG" id="paqt:E8L99_21525"/>
<name>A0A4D7QLS4_9HYPH</name>
<dbReference type="OrthoDB" id="7270258at2"/>
<protein>
    <submittedName>
        <fullName evidence="1">CMD domain protein</fullName>
    </submittedName>
</protein>
<dbReference type="NCBIfam" id="TIGR04029">
    <property type="entry name" value="CMD_Avi_7170"/>
    <property type="match status" value="1"/>
</dbReference>
<dbReference type="InterPro" id="IPR023982">
    <property type="entry name" value="CHP04029_CMD-like"/>
</dbReference>
<dbReference type="Proteomes" id="UP000298588">
    <property type="component" value="Chromosome"/>
</dbReference>
<dbReference type="EMBL" id="CP039865">
    <property type="protein sequence ID" value="QCK88155.1"/>
    <property type="molecule type" value="Genomic_DNA"/>
</dbReference>
<keyword evidence="2" id="KW-1185">Reference proteome</keyword>
<dbReference type="InterPro" id="IPR029032">
    <property type="entry name" value="AhpD-like"/>
</dbReference>
<gene>
    <name evidence="1" type="ORF">E8L99_21525</name>
</gene>
<reference evidence="1 2" key="1">
    <citation type="submission" date="2019-04" db="EMBL/GenBank/DDBJ databases">
        <title>Phreatobacter aquaticus sp. nov.</title>
        <authorList>
            <person name="Choi A."/>
            <person name="Baek K."/>
        </authorList>
    </citation>
    <scope>NUCLEOTIDE SEQUENCE [LARGE SCALE GENOMIC DNA]</scope>
    <source>
        <strain evidence="1 2">NMCR1094</strain>
    </source>
</reference>
<accession>A0A4D7QLS4</accession>
<dbReference type="AlphaFoldDB" id="A0A4D7QLS4"/>
<dbReference type="RefSeq" id="WP_137101483.1">
    <property type="nucleotide sequence ID" value="NZ_CP039865.1"/>
</dbReference>
<evidence type="ECO:0000313" key="2">
    <source>
        <dbReference type="Proteomes" id="UP000298588"/>
    </source>
</evidence>
<sequence>MTDAADLIDRLAGLAPDSPIAGLRRQRPDIVARMQGAYDALFEPPDPGNLTRAERAAIGLRIAASAHDKAFAAHFRAILAAESARDHADAAEGLKPGGERLDMLMAYADLVAEDPERTDPAAMDRLRAIGLTSRDIVALTQLVAFMAYEIRVLAGLRILAEEAGQ</sequence>
<proteinExistence type="predicted"/>